<dbReference type="Pfam" id="PF17802">
    <property type="entry name" value="SpaA"/>
    <property type="match status" value="10"/>
</dbReference>
<evidence type="ECO:0000256" key="8">
    <source>
        <dbReference type="SAM" id="Phobius"/>
    </source>
</evidence>
<evidence type="ECO:0000313" key="14">
    <source>
        <dbReference type="Proteomes" id="UP000019249"/>
    </source>
</evidence>
<feature type="domain" description="SpaA-like prealbumin fold" evidence="11">
    <location>
        <begin position="1083"/>
        <end position="1150"/>
    </location>
</feature>
<feature type="region of interest" description="Disordered" evidence="7">
    <location>
        <begin position="2022"/>
        <end position="2052"/>
    </location>
</feature>
<dbReference type="PANTHER" id="PTHR36108:SF13">
    <property type="entry name" value="COLOSSIN-B-RELATED"/>
    <property type="match status" value="1"/>
</dbReference>
<keyword evidence="5 9" id="KW-0732">Signal</keyword>
<comment type="subcellular location">
    <subcellularLocation>
        <location evidence="1">Secreted</location>
        <location evidence="1">Cell wall</location>
        <topology evidence="1">Peptidoglycan-anchor</topology>
    </subcellularLocation>
</comment>
<evidence type="ECO:0000256" key="3">
    <source>
        <dbReference type="ARBA" id="ARBA00022512"/>
    </source>
</evidence>
<feature type="signal peptide" evidence="9">
    <location>
        <begin position="1"/>
        <end position="25"/>
    </location>
</feature>
<comment type="caution">
    <text evidence="13">The sequence shown here is derived from an EMBL/GenBank/DDBJ whole genome shotgun (WGS) entry which is preliminary data.</text>
</comment>
<accession>A0ABP3AUP9</accession>
<keyword evidence="3" id="KW-0134">Cell wall</keyword>
<evidence type="ECO:0000256" key="1">
    <source>
        <dbReference type="ARBA" id="ARBA00004168"/>
    </source>
</evidence>
<gene>
    <name evidence="13" type="ORF">MFLO_13975</name>
</gene>
<dbReference type="EMBL" id="AODF01000036">
    <property type="protein sequence ID" value="EUJ26582.1"/>
    <property type="molecule type" value="Genomic_DNA"/>
</dbReference>
<dbReference type="InterPro" id="IPR008456">
    <property type="entry name" value="Collagen-bd_dom"/>
</dbReference>
<evidence type="ECO:0000259" key="11">
    <source>
        <dbReference type="Pfam" id="PF17802"/>
    </source>
</evidence>
<keyword evidence="8" id="KW-0812">Transmembrane</keyword>
<feature type="domain" description="SpaA-like prealbumin fold" evidence="11">
    <location>
        <begin position="1279"/>
        <end position="1352"/>
    </location>
</feature>
<keyword evidence="14" id="KW-1185">Reference proteome</keyword>
<feature type="domain" description="SpaA-like prealbumin fold" evidence="11">
    <location>
        <begin position="1463"/>
        <end position="1538"/>
    </location>
</feature>
<dbReference type="Gene3D" id="2.60.40.1280">
    <property type="match status" value="1"/>
</dbReference>
<feature type="domain" description="SDR-like Ig" evidence="12">
    <location>
        <begin position="247"/>
        <end position="337"/>
    </location>
</feature>
<comment type="similarity">
    <text evidence="2">Belongs to the serine-aspartate repeat-containing protein (SDr) family.</text>
</comment>
<dbReference type="SUPFAM" id="SSF49478">
    <property type="entry name" value="Cna protein B-type domain"/>
    <property type="match status" value="9"/>
</dbReference>
<feature type="transmembrane region" description="Helical" evidence="8">
    <location>
        <begin position="2058"/>
        <end position="2075"/>
    </location>
</feature>
<feature type="domain" description="SpaA-like prealbumin fold" evidence="11">
    <location>
        <begin position="1556"/>
        <end position="1631"/>
    </location>
</feature>
<dbReference type="InterPro" id="IPR008966">
    <property type="entry name" value="Adhesion_dom_sf"/>
</dbReference>
<organism evidence="13 14">
    <name type="scientific">Listeria floridensis FSL S10-1187</name>
    <dbReference type="NCBI Taxonomy" id="1265817"/>
    <lineage>
        <taxon>Bacteria</taxon>
        <taxon>Bacillati</taxon>
        <taxon>Bacillota</taxon>
        <taxon>Bacilli</taxon>
        <taxon>Bacillales</taxon>
        <taxon>Listeriaceae</taxon>
        <taxon>Listeria</taxon>
    </lineage>
</organism>
<evidence type="ECO:0000256" key="7">
    <source>
        <dbReference type="SAM" id="MobiDB-lite"/>
    </source>
</evidence>
<feature type="domain" description="SpaA-like prealbumin fold" evidence="11">
    <location>
        <begin position="1178"/>
        <end position="1261"/>
    </location>
</feature>
<feature type="domain" description="Collagen binding" evidence="10">
    <location>
        <begin position="513"/>
        <end position="608"/>
    </location>
</feature>
<feature type="domain" description="Collagen binding" evidence="10">
    <location>
        <begin position="787"/>
        <end position="910"/>
    </location>
</feature>
<keyword evidence="4" id="KW-0964">Secreted</keyword>
<reference evidence="13 14" key="1">
    <citation type="journal article" date="2014" name="Int. J. Syst. Evol. Microbiol.">
        <title>Listeria floridensis sp. nov., Listeria aquatica sp. nov., Listeria cornellensis sp. nov., Listeria riparia sp. nov. and Listeria grandensis sp. nov., from agricultural and natural environments.</title>
        <authorList>
            <person name="den Bakker H.C."/>
            <person name="Warchocki S."/>
            <person name="Wright E.M."/>
            <person name="Allred A.F."/>
            <person name="Ahlstrom C."/>
            <person name="Manuel C.S."/>
            <person name="Stasiewicz M.J."/>
            <person name="Burrell A."/>
            <person name="Roof S."/>
            <person name="Strawn L."/>
            <person name="Fortes E.D."/>
            <person name="Nightingale K.K."/>
            <person name="Kephart D."/>
            <person name="Wiedmann M."/>
        </authorList>
    </citation>
    <scope>NUCLEOTIDE SEQUENCE [LARGE SCALE GENOMIC DNA]</scope>
    <source>
        <strain evidence="13 14">FSL S10-1187</strain>
    </source>
</reference>
<feature type="domain" description="Collagen binding" evidence="10">
    <location>
        <begin position="929"/>
        <end position="1060"/>
    </location>
</feature>
<evidence type="ECO:0000256" key="9">
    <source>
        <dbReference type="SAM" id="SignalP"/>
    </source>
</evidence>
<evidence type="ECO:0000256" key="5">
    <source>
        <dbReference type="ARBA" id="ARBA00022729"/>
    </source>
</evidence>
<dbReference type="NCBIfam" id="TIGR01167">
    <property type="entry name" value="LPXTG_anchor"/>
    <property type="match status" value="1"/>
</dbReference>
<dbReference type="RefSeq" id="WP_036098306.1">
    <property type="nucleotide sequence ID" value="NZ_AODF01000036.1"/>
</dbReference>
<evidence type="ECO:0000313" key="13">
    <source>
        <dbReference type="EMBL" id="EUJ26582.1"/>
    </source>
</evidence>
<protein>
    <recommendedName>
        <fullName evidence="15">Collagen adhesion protein</fullName>
    </recommendedName>
</protein>
<feature type="domain" description="SpaA-like prealbumin fold" evidence="11">
    <location>
        <begin position="1744"/>
        <end position="1821"/>
    </location>
</feature>
<evidence type="ECO:0008006" key="15">
    <source>
        <dbReference type="Google" id="ProtNLM"/>
    </source>
</evidence>
<feature type="domain" description="SpaA-like prealbumin fold" evidence="11">
    <location>
        <begin position="1370"/>
        <end position="1449"/>
    </location>
</feature>
<proteinExistence type="inferred from homology"/>
<dbReference type="InterPro" id="IPR011252">
    <property type="entry name" value="Fibrogen-bd_dom1"/>
</dbReference>
<sequence>MKKVFIFLASFLLVLQVFLPHFVSAEETQDSKEKVLQLLEITNTSANEGTKEEEFILSGKLVNSLKETKTAVISVSPNVKLEIAHEGKVEGSAKQTISTYKVTDNHLEISIPSGTNDTFSLHVKVKYVGTETEKDKIEFSDGESTLAAELNVKPAETAVDTAMDQETDKQNNATVKPSETGAGVEQAESVKTTDKGNQRAAVAVAPRDLKSIFASLGYSNIKQTILNNVTATYTDKNGAEVKNPTIDDNVHLHFDWSIPDDVAAEVKAGDFYTFQLPSEIKISTPLTIDLNGFGTAVVGTDGKVEITFTDEVNENSSVHGVLNFDTLFDEKTITISGNHDIKVPGEESLPPISITIKPEVNSAIEKSGVFDRQQNPDRVIWSVVANKTLDTLTGAEIAEQLPDGLTLDDVKVYTVTLDLDGNVVSGSEKLVTSGYSVDQAGNVKFDGTVSGAYKIVYGTTIAESKKPAAGGNVVFTNNATLKSNELPDVKTSASVTAKYGKIVSKGAAGYDSAKQVYGWTINYNYGEKTIKQEDAVLTDTFGSDRMNLVDGSMLLRKVTFDANGKEVLGAALTQGVDYNLVKTATGFQLVFLADVDYAVKATYRTGVTGVIDSDTPISNSVKTEDGFTGNAGGTLHQQNVVKKLTDINYETHLVSYSIDINRNGYYMENWTLTDQLSKGLEFGPDTLQIRDNQTGKNLVRNVDFSLVYNATARNFTVAFLGNYKNGTDHTFRMTYKAHYNASELEGADEEKSFINDVTATWNDASGGNHTSHDRNTFYPNSETRYNGAKSGSYNAQTKEITWQIITNYSAFDMTDSKIVDPIIGNQKFVGGTVRIYEYTVNPNGSITRGQEVTGDSEFSIIEPSEANGNELTVNFPNENTTKYLVEFKTSVANQVVSSFYNNIATFKNSSYPDQDLAASVSINHGGKLVEKDGMQDKDGFVDWKVMVNPSLSTLDDVVVTDTPSANQSIVRNSIAIYGTKIATDGTITVDRTNQLIEGEDYTVVLATNSVTGIQKLTISFLKKIDTAYSLEYKGMVLLNRTTDNVTNNVKITGNNTQTVTDQVTKTEKVVNTTGNGAAYGEKGSYTIQKVGEKGEALQGAVFELWNKSNTNLIRSAEVDANGQLTFGNLPFGDYILKETIAPVGHTITDELLKGKKITFSKQSSTRGVISQVENPENKVVLTKVSESGAKLANAQFKLEWNVMDDIWIEVRPGENFLTDASGKLEISGLVPGNYRLTETGAPTGYLLNTKPVLFTVTENSNGQIPDVDAGTFVNYKGQANFVKQNEDGQALSGAVFQVKDSKGNLVATVTAQSDGKVAISGLAPGDYTISETKAAPGYVRNTATTKFTVPAAANGKPNVIALAGYTNYKGSAELLKQNEAGDVLSGAVFKVVDVNGNDVRTNLTSDQDGKVAVTGLAPGTYHFVETKAPDGYLLNTQIKSFTIANTANGKPQTVELEYTDYRGSVKILKENSSGAPLSGAEFEIRTETGTLVKTVDSDANGLIFADDLAPGKYILMETKAPNGYILNSYPIPFEVSGASEGKPTTIDLGKFTNFRGKVELIKEGEGAEKLSGAEFALYDEAGNLVGTPVADENGKVDYGDLEPGYYKLIETKAPKGYIINTNPIYFTVLDDYPGDPDIIDTGKIVNYQGRIEAEKVDDGDNALAGAVFKIVNRDTGEVLADDVTSDENGHITFKGIIPGRFELIETKAPSGYILNTKAVPFEVSDEALGEPQVINLGKLVNKQGEIVFEKTNQANKALAGAVFKIVDANGEDVQTGLKSAANGQVKAKNLKPGSYKLQETSAPSGYILNDQAIDFEIKASSDGLPQAIDLGGFINYQGTLLLKKTDQAGRALAGAEFSLVDSAGKTIQSGLKSNEAGIVKAGGLAPGRYTLRETKAPTGYLRNTLEKQVTIPANATGKPTTVDLGSYVNYQGGAELTKVNLEGKTLQNAVFKLIDSNGKSIQMNLTTNKSGKVTAKGLAPGRYAFVETKSPSGYKLDQTPLYFVVKKEALDQPKMLELEFKNAPLPDKPNSKQPKNHISGKKTPIGKLPETGDDMEDGLMGIGGLVLIGLMAWFIRRHYNA</sequence>
<keyword evidence="8" id="KW-0472">Membrane</keyword>
<feature type="domain" description="SpaA-like prealbumin fold" evidence="11">
    <location>
        <begin position="1934"/>
        <end position="2009"/>
    </location>
</feature>
<name>A0ABP3AUP9_9LIST</name>
<evidence type="ECO:0000256" key="2">
    <source>
        <dbReference type="ARBA" id="ARBA00007257"/>
    </source>
</evidence>
<feature type="domain" description="SpaA-like prealbumin fold" evidence="11">
    <location>
        <begin position="1839"/>
        <end position="1918"/>
    </location>
</feature>
<feature type="domain" description="SpaA-like prealbumin fold" evidence="11">
    <location>
        <begin position="1649"/>
        <end position="1727"/>
    </location>
</feature>
<evidence type="ECO:0000256" key="6">
    <source>
        <dbReference type="ARBA" id="ARBA00023088"/>
    </source>
</evidence>
<dbReference type="InterPro" id="IPR041033">
    <property type="entry name" value="SpaA_PFL_dom_1"/>
</dbReference>
<feature type="domain" description="Collagen binding" evidence="10">
    <location>
        <begin position="362"/>
        <end position="490"/>
    </location>
</feature>
<evidence type="ECO:0000259" key="10">
    <source>
        <dbReference type="Pfam" id="PF05737"/>
    </source>
</evidence>
<dbReference type="Gene3D" id="2.60.40.10">
    <property type="entry name" value="Immunoglobulins"/>
    <property type="match status" value="10"/>
</dbReference>
<evidence type="ECO:0000256" key="4">
    <source>
        <dbReference type="ARBA" id="ARBA00022525"/>
    </source>
</evidence>
<evidence type="ECO:0000259" key="12">
    <source>
        <dbReference type="Pfam" id="PF17961"/>
    </source>
</evidence>
<feature type="chain" id="PRO_5045155930" description="Collagen adhesion protein" evidence="9">
    <location>
        <begin position="26"/>
        <end position="2081"/>
    </location>
</feature>
<dbReference type="Pfam" id="PF17961">
    <property type="entry name" value="Big_8"/>
    <property type="match status" value="1"/>
</dbReference>
<dbReference type="InterPro" id="IPR013783">
    <property type="entry name" value="Ig-like_fold"/>
</dbReference>
<feature type="region of interest" description="Disordered" evidence="7">
    <location>
        <begin position="163"/>
        <end position="196"/>
    </location>
</feature>
<keyword evidence="8" id="KW-1133">Transmembrane helix</keyword>
<dbReference type="Gene3D" id="2.60.40.740">
    <property type="match status" value="5"/>
</dbReference>
<dbReference type="PANTHER" id="PTHR36108">
    <property type="entry name" value="COLOSSIN-B-RELATED"/>
    <property type="match status" value="1"/>
</dbReference>
<dbReference type="Proteomes" id="UP000019249">
    <property type="component" value="Unassembled WGS sequence"/>
</dbReference>
<dbReference type="SUPFAM" id="SSF49401">
    <property type="entry name" value="Bacterial adhesins"/>
    <property type="match status" value="6"/>
</dbReference>
<dbReference type="Pfam" id="PF05737">
    <property type="entry name" value="Collagen_bind"/>
    <property type="match status" value="4"/>
</dbReference>
<keyword evidence="6" id="KW-0572">Peptidoglycan-anchor</keyword>
<dbReference type="InterPro" id="IPR041171">
    <property type="entry name" value="SDR_Ig"/>
</dbReference>